<organism evidence="1 2">
    <name type="scientific">Caerostris extrusa</name>
    <name type="common">Bark spider</name>
    <name type="synonym">Caerostris bankana</name>
    <dbReference type="NCBI Taxonomy" id="172846"/>
    <lineage>
        <taxon>Eukaryota</taxon>
        <taxon>Metazoa</taxon>
        <taxon>Ecdysozoa</taxon>
        <taxon>Arthropoda</taxon>
        <taxon>Chelicerata</taxon>
        <taxon>Arachnida</taxon>
        <taxon>Araneae</taxon>
        <taxon>Araneomorphae</taxon>
        <taxon>Entelegynae</taxon>
        <taxon>Araneoidea</taxon>
        <taxon>Araneidae</taxon>
        <taxon>Caerostris</taxon>
    </lineage>
</organism>
<evidence type="ECO:0000313" key="1">
    <source>
        <dbReference type="EMBL" id="GIY69349.1"/>
    </source>
</evidence>
<accession>A0AAV4VIB0</accession>
<sequence>YYLWQGYESYTKRCVSRVEVTCDDDVRLYVNKPFEFHEPNRREYRLITRGEKSLKPVSPGIFLEDLGSFEMRGLVKASSSGIRSMTTVKIPSAFSYCLWRVLAG</sequence>
<gene>
    <name evidence="1" type="ORF">CEXT_362421</name>
</gene>
<dbReference type="Proteomes" id="UP001054945">
    <property type="component" value="Unassembled WGS sequence"/>
</dbReference>
<feature type="non-terminal residue" evidence="1">
    <location>
        <position position="1"/>
    </location>
</feature>
<dbReference type="EMBL" id="BPLR01014524">
    <property type="protein sequence ID" value="GIY69349.1"/>
    <property type="molecule type" value="Genomic_DNA"/>
</dbReference>
<keyword evidence="2" id="KW-1185">Reference proteome</keyword>
<evidence type="ECO:0000313" key="2">
    <source>
        <dbReference type="Proteomes" id="UP001054945"/>
    </source>
</evidence>
<proteinExistence type="predicted"/>
<name>A0AAV4VIB0_CAEEX</name>
<dbReference type="AlphaFoldDB" id="A0AAV4VIB0"/>
<protein>
    <submittedName>
        <fullName evidence="1">Uncharacterized protein</fullName>
    </submittedName>
</protein>
<comment type="caution">
    <text evidence="1">The sequence shown here is derived from an EMBL/GenBank/DDBJ whole genome shotgun (WGS) entry which is preliminary data.</text>
</comment>
<reference evidence="1 2" key="1">
    <citation type="submission" date="2021-06" db="EMBL/GenBank/DDBJ databases">
        <title>Caerostris extrusa draft genome.</title>
        <authorList>
            <person name="Kono N."/>
            <person name="Arakawa K."/>
        </authorList>
    </citation>
    <scope>NUCLEOTIDE SEQUENCE [LARGE SCALE GENOMIC DNA]</scope>
</reference>